<feature type="domain" description="GFO/IDH/MocA-like oxidoreductase" evidence="2">
    <location>
        <begin position="63"/>
        <end position="146"/>
    </location>
</feature>
<accession>A0ABY4SGA4</accession>
<keyword evidence="4" id="KW-1185">Reference proteome</keyword>
<dbReference type="Gene3D" id="3.40.50.720">
    <property type="entry name" value="NAD(P)-binding Rossmann-like Domain"/>
    <property type="match status" value="1"/>
</dbReference>
<keyword evidence="1" id="KW-0560">Oxidoreductase</keyword>
<sequence>MTTSQPVRWGILSTAGIGLRRAIPVLQQNPALMEVRAIASRQHAAAEAAAQAHGIAVAHGSYEALRAGEIGTLRFMQVPFGYFNTDAANIRNRPEAGGGALYDIGCYAVAAARWCFEREPVRVACSIDRDADFGTDRLCSALLDFGAAG</sequence>
<evidence type="ECO:0000256" key="1">
    <source>
        <dbReference type="ARBA" id="ARBA00023002"/>
    </source>
</evidence>
<dbReference type="Pfam" id="PF22725">
    <property type="entry name" value="GFO_IDH_MocA_C3"/>
    <property type="match status" value="1"/>
</dbReference>
<evidence type="ECO:0000313" key="3">
    <source>
        <dbReference type="EMBL" id="URI11175.1"/>
    </source>
</evidence>
<dbReference type="Gene3D" id="3.30.360.10">
    <property type="entry name" value="Dihydrodipicolinate Reductase, domain 2"/>
    <property type="match status" value="1"/>
</dbReference>
<dbReference type="SUPFAM" id="SSF55347">
    <property type="entry name" value="Glyceraldehyde-3-phosphate dehydrogenase-like, C-terminal domain"/>
    <property type="match status" value="1"/>
</dbReference>
<gene>
    <name evidence="3" type="ORF">MW290_19645</name>
</gene>
<dbReference type="RefSeq" id="WP_250199375.1">
    <property type="nucleotide sequence ID" value="NZ_CP097636.1"/>
</dbReference>
<evidence type="ECO:0000259" key="2">
    <source>
        <dbReference type="Pfam" id="PF22725"/>
    </source>
</evidence>
<dbReference type="InterPro" id="IPR050984">
    <property type="entry name" value="Gfo/Idh/MocA_domain"/>
</dbReference>
<dbReference type="InterPro" id="IPR036291">
    <property type="entry name" value="NAD(P)-bd_dom_sf"/>
</dbReference>
<dbReference type="EMBL" id="CP097636">
    <property type="protein sequence ID" value="URI11175.1"/>
    <property type="molecule type" value="Genomic_DNA"/>
</dbReference>
<organism evidence="3 4">
    <name type="scientific">Aquincola tertiaricarbonis</name>
    <dbReference type="NCBI Taxonomy" id="391953"/>
    <lineage>
        <taxon>Bacteria</taxon>
        <taxon>Pseudomonadati</taxon>
        <taxon>Pseudomonadota</taxon>
        <taxon>Betaproteobacteria</taxon>
        <taxon>Burkholderiales</taxon>
        <taxon>Sphaerotilaceae</taxon>
        <taxon>Aquincola</taxon>
    </lineage>
</organism>
<dbReference type="PANTHER" id="PTHR22604:SF105">
    <property type="entry name" value="TRANS-1,2-DIHYDROBENZENE-1,2-DIOL DEHYDROGENASE"/>
    <property type="match status" value="1"/>
</dbReference>
<evidence type="ECO:0000313" key="4">
    <source>
        <dbReference type="Proteomes" id="UP001056201"/>
    </source>
</evidence>
<reference evidence="3" key="1">
    <citation type="submission" date="2022-05" db="EMBL/GenBank/DDBJ databases">
        <title>An RpoN-dependent PEP-CTERM gene is involved in floc formation of an Aquincola tertiaricarbonis strain.</title>
        <authorList>
            <person name="Qiu D."/>
            <person name="Xia M."/>
        </authorList>
    </citation>
    <scope>NUCLEOTIDE SEQUENCE</scope>
    <source>
        <strain evidence="3">RN12</strain>
    </source>
</reference>
<dbReference type="InterPro" id="IPR055170">
    <property type="entry name" value="GFO_IDH_MocA-like_dom"/>
</dbReference>
<dbReference type="PANTHER" id="PTHR22604">
    <property type="entry name" value="OXIDOREDUCTASES"/>
    <property type="match status" value="1"/>
</dbReference>
<proteinExistence type="predicted"/>
<dbReference type="Proteomes" id="UP001056201">
    <property type="component" value="Chromosome 2"/>
</dbReference>
<name>A0ABY4SGA4_AQUTE</name>
<dbReference type="SUPFAM" id="SSF51735">
    <property type="entry name" value="NAD(P)-binding Rossmann-fold domains"/>
    <property type="match status" value="1"/>
</dbReference>
<protein>
    <recommendedName>
        <fullName evidence="2">GFO/IDH/MocA-like oxidoreductase domain-containing protein</fullName>
    </recommendedName>
</protein>